<dbReference type="Pfam" id="PF05548">
    <property type="entry name" value="Peptidase_M11"/>
    <property type="match status" value="1"/>
</dbReference>
<reference evidence="4" key="1">
    <citation type="submission" date="2021-01" db="EMBL/GenBank/DDBJ databases">
        <authorList>
            <person name="Corre E."/>
            <person name="Pelletier E."/>
            <person name="Niang G."/>
            <person name="Scheremetjew M."/>
            <person name="Finn R."/>
            <person name="Kale V."/>
            <person name="Holt S."/>
            <person name="Cochrane G."/>
            <person name="Meng A."/>
            <person name="Brown T."/>
            <person name="Cohen L."/>
        </authorList>
    </citation>
    <scope>NUCLEOTIDE SEQUENCE</scope>
    <source>
        <strain evidence="4">10249 10 AB</strain>
    </source>
</reference>
<dbReference type="SUPFAM" id="SSF55486">
    <property type="entry name" value="Metalloproteases ('zincins'), catalytic domain"/>
    <property type="match status" value="1"/>
</dbReference>
<name>A0A7S4ARH9_9STRA</name>
<proteinExistence type="predicted"/>
<evidence type="ECO:0000259" key="3">
    <source>
        <dbReference type="Pfam" id="PF05548"/>
    </source>
</evidence>
<gene>
    <name evidence="4" type="ORF">PAUS00366_LOCUS16595</name>
</gene>
<evidence type="ECO:0000256" key="1">
    <source>
        <dbReference type="SAM" id="MobiDB-lite"/>
    </source>
</evidence>
<protein>
    <recommendedName>
        <fullName evidence="3">Peptidase M11 gametolysin domain-containing protein</fullName>
    </recommendedName>
</protein>
<feature type="signal peptide" evidence="2">
    <location>
        <begin position="1"/>
        <end position="28"/>
    </location>
</feature>
<feature type="region of interest" description="Disordered" evidence="1">
    <location>
        <begin position="91"/>
        <end position="122"/>
    </location>
</feature>
<feature type="region of interest" description="Disordered" evidence="1">
    <location>
        <begin position="138"/>
        <end position="166"/>
    </location>
</feature>
<feature type="compositionally biased region" description="Low complexity" evidence="1">
    <location>
        <begin position="236"/>
        <end position="250"/>
    </location>
</feature>
<feature type="domain" description="Peptidase M11 gametolysin" evidence="3">
    <location>
        <begin position="337"/>
        <end position="542"/>
    </location>
</feature>
<dbReference type="AlphaFoldDB" id="A0A7S4ARH9"/>
<evidence type="ECO:0000313" key="4">
    <source>
        <dbReference type="EMBL" id="CAE0723839.1"/>
    </source>
</evidence>
<feature type="region of interest" description="Disordered" evidence="1">
    <location>
        <begin position="213"/>
        <end position="252"/>
    </location>
</feature>
<dbReference type="EMBL" id="HBIX01023970">
    <property type="protein sequence ID" value="CAE0723839.1"/>
    <property type="molecule type" value="Transcribed_RNA"/>
</dbReference>
<accession>A0A7S4ARH9</accession>
<evidence type="ECO:0000256" key="2">
    <source>
        <dbReference type="SAM" id="SignalP"/>
    </source>
</evidence>
<keyword evidence="2" id="KW-0732">Signal</keyword>
<organism evidence="4">
    <name type="scientific">Pseudo-nitzschia australis</name>
    <dbReference type="NCBI Taxonomy" id="44445"/>
    <lineage>
        <taxon>Eukaryota</taxon>
        <taxon>Sar</taxon>
        <taxon>Stramenopiles</taxon>
        <taxon>Ochrophyta</taxon>
        <taxon>Bacillariophyta</taxon>
        <taxon>Bacillariophyceae</taxon>
        <taxon>Bacillariophycidae</taxon>
        <taxon>Bacillariales</taxon>
        <taxon>Bacillariaceae</taxon>
        <taxon>Pseudo-nitzschia</taxon>
    </lineage>
</organism>
<feature type="chain" id="PRO_5031162103" description="Peptidase M11 gametolysin domain-containing protein" evidence="2">
    <location>
        <begin position="29"/>
        <end position="866"/>
    </location>
</feature>
<feature type="compositionally biased region" description="Low complexity" evidence="1">
    <location>
        <begin position="94"/>
        <end position="115"/>
    </location>
</feature>
<sequence>MTTSMRSWKGWAAAASIFLIASAVLSSGEEIVVGNKNSHNLSSRRREAKYTGTSTTIIRTRSGGKRLRRKLRPGTECTLFLRLTEYDVDDESESSASVPVSSRSSSLPSPSSFPSGGDRKKRRSWVCEMQSMMDDDSNYYYDNDNNHENTGSLGRKTDIETETPSYSSSFSTMTRILVDIEGLDDDYFDDRWAKSGFSVMIISEGYLEAESYHDNDGDDKNYENGNDEPINTSFGNEGNATSSYSSSNNNHIPTRIIIPPEAIVEVMDSTATVSVTTTIEDDDDDEIVAEAAAAFIEQDFQINDSGIFDHRQKGRLRPTGRRQRRLTKSTGTLLTLVIRVIGQNGIGPTASTETTRNNVFLDETCLKSQYAACSMDQLIIQPYQGNSTTGVAIDGGVVDVKLDIDTNLKRKYEFIKRAYIVAHEQLGNLEEQFDLVLFCIPPGTGDDWKAEAHMRRWDSYYNDKWCGFVSAQMHEVGHNLGLAHSGQGDPIVPVAEYRDKSGVMGISYQGDDGPKMCFNAAKNYQLEWYTRQRKEIDPTKTTASTVETPIFKERSFVMNGVVDYKVSGPTDGKIVALRLKQEGSKTDYYIGYNRATGANVQTQEDANRIVVLKKTIGGPDGTGKSWKLGSLRYQDQRYVIPNFGLESSFVEIRLRNNTVNNHDIDDSNKDIVISVTSFKGVDSCPGKPEDRVMFTLKGKTDNYGYETWWSLKVNTRSGGYVDFGSGYDQDQKFGTNKYLCRGQCYVFEMNDIYGDGICDGVECDIGAGYYKGYLGGEKLFSSSSFERRQRFKFCVAATSPPENTGHNKCKESKQLKFKNDQRKDCSWVARRRTKERCSRRWKGGKKLSKWCPLTCNKCVSEEHRRG</sequence>
<feature type="compositionally biased region" description="Basic and acidic residues" evidence="1">
    <location>
        <begin position="213"/>
        <end position="222"/>
    </location>
</feature>
<dbReference type="InterPro" id="IPR008752">
    <property type="entry name" value="Peptidase_M11"/>
</dbReference>